<keyword evidence="1" id="KW-0472">Membrane</keyword>
<sequence>MPSLIGFISGVVINLISSYIYDKNFKEKGNLDYNTPPFVIMINPEITMNFGDNHIQNNIQYDRRKINRRKLKIITLTIGFYIFTLFFLYNAIYLPVFFGGGLTSRELNLGQVKILNLFTETVVSNDSMQTAILLISIIAYMPVLLLVDKIHLIIRKIYDKFLPVTFDAWIKLRFFSFVIVALFISGITVFLVTDISFIKSILLPFIIMIFGIFLHNDKE</sequence>
<proteinExistence type="predicted"/>
<keyword evidence="1" id="KW-1133">Transmembrane helix</keyword>
<dbReference type="AlphaFoldDB" id="A0A1I3DEC7"/>
<keyword evidence="1" id="KW-0812">Transmembrane</keyword>
<feature type="transmembrane region" description="Helical" evidence="1">
    <location>
        <begin position="73"/>
        <end position="98"/>
    </location>
</feature>
<organism evidence="2 3">
    <name type="scientific">Tindallia magadiensis</name>
    <dbReference type="NCBI Taxonomy" id="69895"/>
    <lineage>
        <taxon>Bacteria</taxon>
        <taxon>Bacillati</taxon>
        <taxon>Bacillota</taxon>
        <taxon>Clostridia</taxon>
        <taxon>Peptostreptococcales</taxon>
        <taxon>Tindalliaceae</taxon>
        <taxon>Tindallia</taxon>
    </lineage>
</organism>
<feature type="transmembrane region" description="Helical" evidence="1">
    <location>
        <begin position="197"/>
        <end position="214"/>
    </location>
</feature>
<dbReference type="Proteomes" id="UP000199287">
    <property type="component" value="Unassembled WGS sequence"/>
</dbReference>
<evidence type="ECO:0000256" key="1">
    <source>
        <dbReference type="SAM" id="Phobius"/>
    </source>
</evidence>
<name>A0A1I3DEC7_9FIRM</name>
<reference evidence="3" key="1">
    <citation type="submission" date="2016-10" db="EMBL/GenBank/DDBJ databases">
        <authorList>
            <person name="Varghese N."/>
            <person name="Submissions S."/>
        </authorList>
    </citation>
    <scope>NUCLEOTIDE SEQUENCE [LARGE SCALE GENOMIC DNA]</scope>
    <source>
        <strain evidence="3">Z-7934</strain>
    </source>
</reference>
<dbReference type="EMBL" id="FOQA01000003">
    <property type="protein sequence ID" value="SFH84831.1"/>
    <property type="molecule type" value="Genomic_DNA"/>
</dbReference>
<protein>
    <submittedName>
        <fullName evidence="2">Uncharacterized protein</fullName>
    </submittedName>
</protein>
<accession>A0A1I3DEC7</accession>
<evidence type="ECO:0000313" key="3">
    <source>
        <dbReference type="Proteomes" id="UP000199287"/>
    </source>
</evidence>
<feature type="transmembrane region" description="Helical" evidence="1">
    <location>
        <begin position="168"/>
        <end position="191"/>
    </location>
</feature>
<dbReference type="RefSeq" id="WP_093371306.1">
    <property type="nucleotide sequence ID" value="NZ_FOQA01000003.1"/>
</dbReference>
<feature type="transmembrane region" description="Helical" evidence="1">
    <location>
        <begin position="128"/>
        <end position="147"/>
    </location>
</feature>
<evidence type="ECO:0000313" key="2">
    <source>
        <dbReference type="EMBL" id="SFH84831.1"/>
    </source>
</evidence>
<gene>
    <name evidence="2" type="ORF">SAMN05192551_103256</name>
</gene>
<keyword evidence="3" id="KW-1185">Reference proteome</keyword>